<dbReference type="Gene3D" id="3.30.60.90">
    <property type="match status" value="1"/>
</dbReference>
<accession>A0ABC8UWB6</accession>
<name>A0ABC8UWB6_9AQUA</name>
<sequence>MIPLTKNSIEHFTHPGHRLVQLTANTEYVCDGCKTNGSGTRYRCNRCDFDIHEFCGTCPRSLSSFMHPHPLNLLVCKAKATRRNERVCNVCGDHVEGLFYRCKDCEFDVHPLCTQLPQSLCHALHPAHPLTLQSSSSSSGLCAFCQGSCWSWRYGCGACGFYIHLECLLQTFDSPTQRSVPLGQPRPPGPPPQCSIPPFGPSGMPLYGGSGHGMPSGYSTPRPPPYGGYGYGMPSGPPPYGGYAHVMPSGYSLPGPPPQCSIPPFGPSGLPLYGGSGHGMPSGYSTPRPPPYGGYGYGMPSGPPPYGGYAHVMPSGYSLPWPLPYGYGMPSGYSPYYNGNHQTPTVGGTTNGIAGKMYRLVAQLAVGVASSAIFGLMS</sequence>
<dbReference type="InterPro" id="IPR004146">
    <property type="entry name" value="DC1"/>
</dbReference>
<dbReference type="AlphaFoldDB" id="A0ABC8UWB6"/>
<organism evidence="6 7">
    <name type="scientific">Ilex paraguariensis</name>
    <name type="common">yerba mate</name>
    <dbReference type="NCBI Taxonomy" id="185542"/>
    <lineage>
        <taxon>Eukaryota</taxon>
        <taxon>Viridiplantae</taxon>
        <taxon>Streptophyta</taxon>
        <taxon>Embryophyta</taxon>
        <taxon>Tracheophyta</taxon>
        <taxon>Spermatophyta</taxon>
        <taxon>Magnoliopsida</taxon>
        <taxon>eudicotyledons</taxon>
        <taxon>Gunneridae</taxon>
        <taxon>Pentapetalae</taxon>
        <taxon>asterids</taxon>
        <taxon>campanulids</taxon>
        <taxon>Aquifoliales</taxon>
        <taxon>Aquifoliaceae</taxon>
        <taxon>Ilex</taxon>
    </lineage>
</organism>
<dbReference type="Proteomes" id="UP001642360">
    <property type="component" value="Unassembled WGS sequence"/>
</dbReference>
<dbReference type="InterPro" id="IPR046349">
    <property type="entry name" value="C1-like_sf"/>
</dbReference>
<evidence type="ECO:0000256" key="4">
    <source>
        <dbReference type="ARBA" id="ARBA00022833"/>
    </source>
</evidence>
<evidence type="ECO:0000256" key="1">
    <source>
        <dbReference type="ARBA" id="ARBA00022723"/>
    </source>
</evidence>
<comment type="caution">
    <text evidence="6">The sequence shown here is derived from an EMBL/GenBank/DDBJ whole genome shotgun (WGS) entry which is preliminary data.</text>
</comment>
<protein>
    <recommendedName>
        <fullName evidence="5">Phorbol-ester/DAG-type domain-containing protein</fullName>
    </recommendedName>
</protein>
<dbReference type="Gene3D" id="3.30.60.20">
    <property type="match status" value="1"/>
</dbReference>
<evidence type="ECO:0000313" key="6">
    <source>
        <dbReference type="EMBL" id="CAK9185371.1"/>
    </source>
</evidence>
<keyword evidence="3" id="KW-0863">Zinc-finger</keyword>
<dbReference type="PANTHER" id="PTHR47841:SF7">
    <property type="entry name" value="CYSTEINE_HISTIDINE-RICH C1 DOMAIN PROTEIN"/>
    <property type="match status" value="1"/>
</dbReference>
<proteinExistence type="predicted"/>
<keyword evidence="4" id="KW-0862">Zinc</keyword>
<dbReference type="Pfam" id="PF03107">
    <property type="entry name" value="C1_2"/>
    <property type="match status" value="3"/>
</dbReference>
<keyword evidence="2" id="KW-0677">Repeat</keyword>
<gene>
    <name evidence="6" type="ORF">ILEXP_LOCUS55764</name>
</gene>
<dbReference type="InterPro" id="IPR043145">
    <property type="entry name" value="Znf_ZZ_sf"/>
</dbReference>
<keyword evidence="7" id="KW-1185">Reference proteome</keyword>
<reference evidence="6 7" key="1">
    <citation type="submission" date="2024-02" db="EMBL/GenBank/DDBJ databases">
        <authorList>
            <person name="Vignale AGUSTIN F."/>
            <person name="Sosa J E."/>
            <person name="Modenutti C."/>
        </authorList>
    </citation>
    <scope>NUCLEOTIDE SEQUENCE [LARGE SCALE GENOMIC DNA]</scope>
</reference>
<dbReference type="EMBL" id="CAUOFW020009279">
    <property type="protein sequence ID" value="CAK9185371.1"/>
    <property type="molecule type" value="Genomic_DNA"/>
</dbReference>
<evidence type="ECO:0000256" key="2">
    <source>
        <dbReference type="ARBA" id="ARBA00022737"/>
    </source>
</evidence>
<evidence type="ECO:0000256" key="3">
    <source>
        <dbReference type="ARBA" id="ARBA00022771"/>
    </source>
</evidence>
<dbReference type="PANTHER" id="PTHR47841">
    <property type="entry name" value="DIACYLGLYCEROL KINASE THETA-LIKE-RELATED"/>
    <property type="match status" value="1"/>
</dbReference>
<keyword evidence="1" id="KW-0479">Metal-binding</keyword>
<dbReference type="SUPFAM" id="SSF57889">
    <property type="entry name" value="Cysteine-rich domain"/>
    <property type="match status" value="2"/>
</dbReference>
<dbReference type="GO" id="GO:0008270">
    <property type="term" value="F:zinc ion binding"/>
    <property type="evidence" value="ECO:0007669"/>
    <property type="project" value="UniProtKB-KW"/>
</dbReference>
<feature type="domain" description="Phorbol-ester/DAG-type" evidence="5">
    <location>
        <begin position="68"/>
        <end position="121"/>
    </location>
</feature>
<dbReference type="InterPro" id="IPR002219">
    <property type="entry name" value="PKC_DAG/PE"/>
</dbReference>
<evidence type="ECO:0000259" key="5">
    <source>
        <dbReference type="PROSITE" id="PS50081"/>
    </source>
</evidence>
<evidence type="ECO:0000313" key="7">
    <source>
        <dbReference type="Proteomes" id="UP001642360"/>
    </source>
</evidence>
<dbReference type="PROSITE" id="PS50081">
    <property type="entry name" value="ZF_DAG_PE_2"/>
    <property type="match status" value="1"/>
</dbReference>